<name>A0A1H0KCJ2_9SPHI</name>
<gene>
    <name evidence="2" type="ORF">SAMN05421820_11618</name>
</gene>
<dbReference type="PANTHER" id="PTHR36842">
    <property type="entry name" value="PROTEIN TOLB HOMOLOG"/>
    <property type="match status" value="1"/>
</dbReference>
<proteinExistence type="inferred from homology"/>
<evidence type="ECO:0000313" key="3">
    <source>
        <dbReference type="Proteomes" id="UP000183200"/>
    </source>
</evidence>
<accession>A0A1H0KCJ2</accession>
<protein>
    <submittedName>
        <fullName evidence="2">WD40-like Beta Propeller Repeat</fullName>
    </submittedName>
</protein>
<reference evidence="3" key="1">
    <citation type="submission" date="2016-10" db="EMBL/GenBank/DDBJ databases">
        <authorList>
            <person name="Varghese N."/>
            <person name="Submissions S."/>
        </authorList>
    </citation>
    <scope>NUCLEOTIDE SEQUENCE [LARGE SCALE GENOMIC DNA]</scope>
    <source>
        <strain evidence="3">DSM 19110</strain>
    </source>
</reference>
<dbReference type="Proteomes" id="UP000183200">
    <property type="component" value="Unassembled WGS sequence"/>
</dbReference>
<dbReference type="Gene3D" id="2.120.10.30">
    <property type="entry name" value="TolB, C-terminal domain"/>
    <property type="match status" value="2"/>
</dbReference>
<comment type="similarity">
    <text evidence="1">Belongs to the TolB family.</text>
</comment>
<dbReference type="EMBL" id="FNGY01000016">
    <property type="protein sequence ID" value="SDO53678.1"/>
    <property type="molecule type" value="Genomic_DNA"/>
</dbReference>
<dbReference type="AlphaFoldDB" id="A0A1H0KCJ2"/>
<evidence type="ECO:0000313" key="2">
    <source>
        <dbReference type="EMBL" id="SDO53678.1"/>
    </source>
</evidence>
<dbReference type="OrthoDB" id="2386786at2"/>
<dbReference type="RefSeq" id="WP_074612715.1">
    <property type="nucleotide sequence ID" value="NZ_FNGY01000016.1"/>
</dbReference>
<dbReference type="PANTHER" id="PTHR36842:SF1">
    <property type="entry name" value="PROTEIN TOLB"/>
    <property type="match status" value="1"/>
</dbReference>
<dbReference type="Pfam" id="PF07676">
    <property type="entry name" value="PD40"/>
    <property type="match status" value="3"/>
</dbReference>
<dbReference type="InterPro" id="IPR011659">
    <property type="entry name" value="WD40"/>
</dbReference>
<dbReference type="InterPro" id="IPR011042">
    <property type="entry name" value="6-blade_b-propeller_TolB-like"/>
</dbReference>
<sequence>MPNNLPVVNWVTLEGDFKDYRPAIGPDGKKVVFERSFNGETQLYMVQDLQGNNPQPLLPQQATLAQTRPDWNWMNNTIVLNISDQDNVSVCTVNADGSDLTKLSGTERYYYPQWASLSPDSNNGFVVMNNTDLGNPKSTLIDGLGNIIPGYIDMNGTDSNGKDIFGGMPAVFPGQSTLIAFAGQSKWTPATKYNQDKNYIFLNTENNGVFTSSPMESSASITTFDPDFQGRAPAISPDGKFIAFESTRNHGYSIYLFNLSDPDAIAVQLTDTSVAPNAQHPKFSPDGQRLIFCANNPEVRQRRIAWIDISEYL</sequence>
<keyword evidence="3" id="KW-1185">Reference proteome</keyword>
<evidence type="ECO:0000256" key="1">
    <source>
        <dbReference type="ARBA" id="ARBA00009820"/>
    </source>
</evidence>
<organism evidence="2 3">
    <name type="scientific">Pedobacter steynii</name>
    <dbReference type="NCBI Taxonomy" id="430522"/>
    <lineage>
        <taxon>Bacteria</taxon>
        <taxon>Pseudomonadati</taxon>
        <taxon>Bacteroidota</taxon>
        <taxon>Sphingobacteriia</taxon>
        <taxon>Sphingobacteriales</taxon>
        <taxon>Sphingobacteriaceae</taxon>
        <taxon>Pedobacter</taxon>
    </lineage>
</organism>
<dbReference type="SUPFAM" id="SSF69304">
    <property type="entry name" value="Tricorn protease N-terminal domain"/>
    <property type="match status" value="1"/>
</dbReference>